<dbReference type="Gene3D" id="3.40.710.10">
    <property type="entry name" value="DD-peptidase/beta-lactamase superfamily"/>
    <property type="match status" value="1"/>
</dbReference>
<evidence type="ECO:0000313" key="3">
    <source>
        <dbReference type="EMBL" id="TDU90109.1"/>
    </source>
</evidence>
<dbReference type="Pfam" id="PF00144">
    <property type="entry name" value="Beta-lactamase"/>
    <property type="match status" value="1"/>
</dbReference>
<organism evidence="3 4">
    <name type="scientific">Kribbella voronezhensis</name>
    <dbReference type="NCBI Taxonomy" id="2512212"/>
    <lineage>
        <taxon>Bacteria</taxon>
        <taxon>Bacillati</taxon>
        <taxon>Actinomycetota</taxon>
        <taxon>Actinomycetes</taxon>
        <taxon>Propionibacteriales</taxon>
        <taxon>Kribbellaceae</taxon>
        <taxon>Kribbella</taxon>
    </lineage>
</organism>
<dbReference type="EMBL" id="SOCE01000001">
    <property type="protein sequence ID" value="TDU90109.1"/>
    <property type="molecule type" value="Genomic_DNA"/>
</dbReference>
<evidence type="ECO:0000259" key="1">
    <source>
        <dbReference type="Pfam" id="PF00144"/>
    </source>
</evidence>
<dbReference type="InterPro" id="IPR012338">
    <property type="entry name" value="Beta-lactam/transpept-like"/>
</dbReference>
<protein>
    <submittedName>
        <fullName evidence="3">CubicO group peptidase (Beta-lactamase class C family)</fullName>
    </submittedName>
</protein>
<feature type="domain" description="DUF7586" evidence="2">
    <location>
        <begin position="374"/>
        <end position="459"/>
    </location>
</feature>
<sequence length="468" mass="50956">MRQARQHLRARTGPCITVGRVTEIAAKTQSDLSRILTERQSKHRVPGLVGAVVREGGLAWSGGAGSADLETPGVAPTADTQYLIASHSKTFTAVAIMALRDEGKLSLDDRLEQFVPESKHAGITIRQMLSHVSGMQREPVGDVWDQMEFPDREQLVAGWNEAERIGKPHHRFHYSNLVYSLLGEILARVDGRSWYESVQARILQPLEMRRTTVGMDGGPSATGYYVPPFSDVPVREPLLDLGAMAACGGLASTAEDLAKWMAFIADPVDEVLSKDTLDEMCQPQIMADVDRWQLGFGLGFMLLRLGERVFVGHTGGMPGHITGSFVHRPSGTAGIALMNTTSAPDPAGLATDLAIKVLDDDPLPPTPWIPGTSVPDELTGVLGTWFTEGQPFVFSVREGRLEAAAPGAPAHKAPAVFERISPDLYRTVSGRETGELLRITRDSTNTPITLHWATYLCTRQPLAFGQHR</sequence>
<feature type="domain" description="Beta-lactamase-related" evidence="1">
    <location>
        <begin position="33"/>
        <end position="352"/>
    </location>
</feature>
<evidence type="ECO:0000313" key="4">
    <source>
        <dbReference type="Proteomes" id="UP000295151"/>
    </source>
</evidence>
<dbReference type="InterPro" id="IPR001466">
    <property type="entry name" value="Beta-lactam-related"/>
</dbReference>
<name>A0A4R7TEA5_9ACTN</name>
<dbReference type="InterPro" id="IPR056008">
    <property type="entry name" value="DUF7586"/>
</dbReference>
<dbReference type="Proteomes" id="UP000295151">
    <property type="component" value="Unassembled WGS sequence"/>
</dbReference>
<gene>
    <name evidence="3" type="ORF">EV138_3692</name>
</gene>
<dbReference type="SUPFAM" id="SSF56601">
    <property type="entry name" value="beta-lactamase/transpeptidase-like"/>
    <property type="match status" value="1"/>
</dbReference>
<keyword evidence="4" id="KW-1185">Reference proteome</keyword>
<dbReference type="PANTHER" id="PTHR46825">
    <property type="entry name" value="D-ALANYL-D-ALANINE-CARBOXYPEPTIDASE/ENDOPEPTIDASE AMPH"/>
    <property type="match status" value="1"/>
</dbReference>
<comment type="caution">
    <text evidence="3">The sequence shown here is derived from an EMBL/GenBank/DDBJ whole genome shotgun (WGS) entry which is preliminary data.</text>
</comment>
<proteinExistence type="predicted"/>
<dbReference type="PANTHER" id="PTHR46825:SF7">
    <property type="entry name" value="D-ALANYL-D-ALANINE CARBOXYPEPTIDASE"/>
    <property type="match status" value="1"/>
</dbReference>
<dbReference type="AlphaFoldDB" id="A0A4R7TEA5"/>
<dbReference type="InterPro" id="IPR050491">
    <property type="entry name" value="AmpC-like"/>
</dbReference>
<accession>A0A4R7TEA5</accession>
<evidence type="ECO:0000259" key="2">
    <source>
        <dbReference type="Pfam" id="PF24491"/>
    </source>
</evidence>
<reference evidence="3 4" key="1">
    <citation type="submission" date="2019-03" db="EMBL/GenBank/DDBJ databases">
        <title>Genomic Encyclopedia of Type Strains, Phase III (KMG-III): the genomes of soil and plant-associated and newly described type strains.</title>
        <authorList>
            <person name="Whitman W."/>
        </authorList>
    </citation>
    <scope>NUCLEOTIDE SEQUENCE [LARGE SCALE GENOMIC DNA]</scope>
    <source>
        <strain evidence="3 4">VKM Ac-2575</strain>
    </source>
</reference>
<dbReference type="Pfam" id="PF24491">
    <property type="entry name" value="DUF7586"/>
    <property type="match status" value="1"/>
</dbReference>